<dbReference type="Gene3D" id="3.40.50.300">
    <property type="entry name" value="P-loop containing nucleotide triphosphate hydrolases"/>
    <property type="match status" value="1"/>
</dbReference>
<evidence type="ECO:0000313" key="1">
    <source>
        <dbReference type="EMBL" id="EFK54596.1"/>
    </source>
</evidence>
<dbReference type="AlphaFoldDB" id="D7WBW7"/>
<keyword evidence="2" id="KW-1185">Reference proteome</keyword>
<dbReference type="SUPFAM" id="SSF52540">
    <property type="entry name" value="P-loop containing nucleoside triphosphate hydrolases"/>
    <property type="match status" value="1"/>
</dbReference>
<sequence length="176" mass="19738">MVELVLIVGHVGAGKSTRAKELAARTGAVRLSPDEWMAPLFQHSDPEGMRDVVEGRLIWTAVEILRAGASVILDFGFWGRDERAALNWLAGTVGATTRTEYVPVDKQTQAERVAKRWRETPEQTWPVTQAELDEWRAMLQEPDADELQALYTMPAPDGDGWRGWIAERWPTALGTR</sequence>
<reference evidence="1" key="1">
    <citation type="submission" date="2010-06" db="EMBL/GenBank/DDBJ databases">
        <authorList>
            <person name="Muzny D."/>
            <person name="Qin X."/>
            <person name="Buhay C."/>
            <person name="Dugan-Rocha S."/>
            <person name="Ding Y."/>
            <person name="Chen G."/>
            <person name="Hawes A."/>
            <person name="Holder M."/>
            <person name="Jhangiani S."/>
            <person name="Johnson A."/>
            <person name="Khan Z."/>
            <person name="Li Z."/>
            <person name="Liu W."/>
            <person name="Liu X."/>
            <person name="Perez L."/>
            <person name="Shen H."/>
            <person name="Wang Q."/>
            <person name="Watt J."/>
            <person name="Xi L."/>
            <person name="Xin Y."/>
            <person name="Zhou J."/>
            <person name="Deng J."/>
            <person name="Jiang H."/>
            <person name="Liu Y."/>
            <person name="Qu J."/>
            <person name="Song X.-Z."/>
            <person name="Zhang L."/>
            <person name="Villasana D."/>
            <person name="Johnson A."/>
            <person name="Liu J."/>
            <person name="Liyanage D."/>
            <person name="Lorensuhewa L."/>
            <person name="Robinson T."/>
            <person name="Song A."/>
            <person name="Song B.-B."/>
            <person name="Dinh H."/>
            <person name="Thornton R."/>
            <person name="Coyle M."/>
            <person name="Francisco L."/>
            <person name="Jackson L."/>
            <person name="Javaid M."/>
            <person name="Korchina V."/>
            <person name="Kovar C."/>
            <person name="Mata R."/>
            <person name="Mathew T."/>
            <person name="Ngo R."/>
            <person name="Nguyen L."/>
            <person name="Nguyen N."/>
            <person name="Okwuonu G."/>
            <person name="Ongeri F."/>
            <person name="Pham C."/>
            <person name="Simmons D."/>
            <person name="Wilczek-Boney K."/>
            <person name="Hale W."/>
            <person name="Jakkamsetti A."/>
            <person name="Pham P."/>
            <person name="Ruth R."/>
            <person name="San Lucas F."/>
            <person name="Warren J."/>
            <person name="Zhang J."/>
            <person name="Zhao Z."/>
            <person name="Zhou C."/>
            <person name="Zhu D."/>
            <person name="Lee S."/>
            <person name="Bess C."/>
            <person name="Blankenburg K."/>
            <person name="Forbes L."/>
            <person name="Fu Q."/>
            <person name="Gubbala S."/>
            <person name="Hirani K."/>
            <person name="Jayaseelan J.C."/>
            <person name="Lara F."/>
            <person name="Munidasa M."/>
            <person name="Palculict T."/>
            <person name="Patil S."/>
            <person name="Pu L.-L."/>
            <person name="Saada N."/>
            <person name="Tang L."/>
            <person name="Weissenberger G."/>
            <person name="Zhu Y."/>
            <person name="Hemphill L."/>
            <person name="Shang Y."/>
            <person name="Youmans B."/>
            <person name="Ayvaz T."/>
            <person name="Ross M."/>
            <person name="Santibanez J."/>
            <person name="Aqrawi P."/>
            <person name="Gross S."/>
            <person name="Joshi V."/>
            <person name="Fowler G."/>
            <person name="Nazareth L."/>
            <person name="Reid J."/>
            <person name="Worley K."/>
            <person name="Petrosino J."/>
            <person name="Highlander S."/>
            <person name="Gibbs R."/>
        </authorList>
    </citation>
    <scope>NUCLEOTIDE SEQUENCE [LARGE SCALE GENOMIC DNA]</scope>
    <source>
        <strain evidence="1">ATCC 33030</strain>
    </source>
</reference>
<dbReference type="RefSeq" id="WP_005288852.1">
    <property type="nucleotide sequence ID" value="NZ_CP072935.1"/>
</dbReference>
<dbReference type="EMBL" id="ACLJ02000002">
    <property type="protein sequence ID" value="EFK54596.1"/>
    <property type="molecule type" value="Genomic_DNA"/>
</dbReference>
<dbReference type="STRING" id="585529.HMPREF0291_10976"/>
<dbReference type="InterPro" id="IPR027417">
    <property type="entry name" value="P-loop_NTPase"/>
</dbReference>
<dbReference type="Pfam" id="PF13671">
    <property type="entry name" value="AAA_33"/>
    <property type="match status" value="1"/>
</dbReference>
<dbReference type="Proteomes" id="UP000004208">
    <property type="component" value="Unassembled WGS sequence"/>
</dbReference>
<organism evidence="1 2">
    <name type="scientific">Corynebacterium genitalium ATCC 33030</name>
    <dbReference type="NCBI Taxonomy" id="585529"/>
    <lineage>
        <taxon>Bacteria</taxon>
        <taxon>Bacillati</taxon>
        <taxon>Actinomycetota</taxon>
        <taxon>Actinomycetes</taxon>
        <taxon>Mycobacteriales</taxon>
        <taxon>Corynebacteriaceae</taxon>
        <taxon>Corynebacterium</taxon>
    </lineage>
</organism>
<dbReference type="OrthoDB" id="3819922at2"/>
<proteinExistence type="predicted"/>
<protein>
    <recommendedName>
        <fullName evidence="3">ATP-binding protein</fullName>
    </recommendedName>
</protein>
<gene>
    <name evidence="1" type="ORF">HMPREF0291_10976</name>
</gene>
<name>D7WBW7_9CORY</name>
<comment type="caution">
    <text evidence="1">The sequence shown here is derived from an EMBL/GenBank/DDBJ whole genome shotgun (WGS) entry which is preliminary data.</text>
</comment>
<dbReference type="eggNOG" id="COG0645">
    <property type="taxonomic scope" value="Bacteria"/>
</dbReference>
<evidence type="ECO:0008006" key="3">
    <source>
        <dbReference type="Google" id="ProtNLM"/>
    </source>
</evidence>
<accession>D7WBW7</accession>
<dbReference type="HOGENOM" id="CLU_105030_2_0_11"/>
<evidence type="ECO:0000313" key="2">
    <source>
        <dbReference type="Proteomes" id="UP000004208"/>
    </source>
</evidence>